<dbReference type="Gene3D" id="3.30.70.2650">
    <property type="match status" value="1"/>
</dbReference>
<keyword evidence="2" id="KW-1185">Reference proteome</keyword>
<evidence type="ECO:0000313" key="2">
    <source>
        <dbReference type="Proteomes" id="UP000235005"/>
    </source>
</evidence>
<dbReference type="OrthoDB" id="6380574at2"/>
<dbReference type="InterPro" id="IPR036388">
    <property type="entry name" value="WH-like_DNA-bd_sf"/>
</dbReference>
<organism evidence="1 2">
    <name type="scientific">Pseudohalioglobus lutimaris</name>
    <dbReference type="NCBI Taxonomy" id="1737061"/>
    <lineage>
        <taxon>Bacteria</taxon>
        <taxon>Pseudomonadati</taxon>
        <taxon>Pseudomonadota</taxon>
        <taxon>Gammaproteobacteria</taxon>
        <taxon>Cellvibrionales</taxon>
        <taxon>Halieaceae</taxon>
        <taxon>Pseudohalioglobus</taxon>
    </lineage>
</organism>
<comment type="caution">
    <text evidence="1">The sequence shown here is derived from an EMBL/GenBank/DDBJ whole genome shotgun (WGS) entry which is preliminary data.</text>
</comment>
<accession>A0A2N5X3A5</accession>
<reference evidence="1 2" key="1">
    <citation type="submission" date="2018-01" db="EMBL/GenBank/DDBJ databases">
        <title>The draft genome sequence of Halioglobus lutimaris HF004.</title>
        <authorList>
            <person name="Du Z.-J."/>
            <person name="Shi M.-J."/>
        </authorList>
    </citation>
    <scope>NUCLEOTIDE SEQUENCE [LARGE SCALE GENOMIC DNA]</scope>
    <source>
        <strain evidence="1 2">HF004</strain>
    </source>
</reference>
<name>A0A2N5X3A5_9GAMM</name>
<gene>
    <name evidence="1" type="ORF">C0039_10130</name>
</gene>
<dbReference type="Proteomes" id="UP000235005">
    <property type="component" value="Unassembled WGS sequence"/>
</dbReference>
<dbReference type="AlphaFoldDB" id="A0A2N5X3A5"/>
<dbReference type="PANTHER" id="PTHR30319">
    <property type="entry name" value="PHENYLACETIC ACID REGULATOR-RELATED TRANSCRIPTIONAL REPRESSOR"/>
    <property type="match status" value="1"/>
</dbReference>
<dbReference type="GO" id="GO:0006351">
    <property type="term" value="P:DNA-templated transcription"/>
    <property type="evidence" value="ECO:0007669"/>
    <property type="project" value="TreeGrafter"/>
</dbReference>
<dbReference type="RefSeq" id="WP_101517984.1">
    <property type="nucleotide sequence ID" value="NZ_PKUS01000010.1"/>
</dbReference>
<dbReference type="PANTHER" id="PTHR30319:SF1">
    <property type="entry name" value="TRANSCRIPTIONAL REPRESSOR PAAX"/>
    <property type="match status" value="1"/>
</dbReference>
<dbReference type="Gene3D" id="1.10.10.10">
    <property type="entry name" value="Winged helix-like DNA-binding domain superfamily/Winged helix DNA-binding domain"/>
    <property type="match status" value="1"/>
</dbReference>
<proteinExistence type="predicted"/>
<protein>
    <submittedName>
        <fullName evidence="1">PaaX</fullName>
    </submittedName>
</protein>
<sequence length="269" mass="30117">MNRENTAQPPTAKRLVLSLLSAPDMHEVSIALLVNWGELFGIDPATLRVTVGRLTRQGLLASTRRGVYHIGPRGQLIAEKARSWVAVEQRVAPWRGQWILVHAGHLGRTNRTALRMRERAFRLNGFVEYVAGLWLRPANLAEPLTGTRTSLLALGLEPAAVMSLASELPGVEDQELFALWPRVDIEAAYRLHLEAMQRSTARLPKLELAEAARETIEVGEAVIRQINADPLLPTPMINAAARQTMIEHMLEYDKLGRETWRRYIAEFAG</sequence>
<evidence type="ECO:0000313" key="1">
    <source>
        <dbReference type="EMBL" id="PLW68969.1"/>
    </source>
</evidence>
<dbReference type="EMBL" id="PKUS01000010">
    <property type="protein sequence ID" value="PLW68969.1"/>
    <property type="molecule type" value="Genomic_DNA"/>
</dbReference>